<comment type="subunit">
    <text evidence="3">Homodimer.</text>
</comment>
<keyword evidence="3" id="KW-0460">Magnesium</keyword>
<dbReference type="GO" id="GO:0000287">
    <property type="term" value="F:magnesium ion binding"/>
    <property type="evidence" value="ECO:0007669"/>
    <property type="project" value="UniProtKB-UniRule"/>
</dbReference>
<feature type="binding site" evidence="3">
    <location>
        <position position="91"/>
    </location>
    <ligand>
        <name>Mg(2+)</name>
        <dbReference type="ChEBI" id="CHEBI:18420"/>
        <label>1</label>
    </ligand>
</feature>
<evidence type="ECO:0000256" key="3">
    <source>
        <dbReference type="HAMAP-Rule" id="MF_00211"/>
    </source>
</evidence>
<comment type="catalytic activity">
    <reaction evidence="3">
        <text>N-(5-phospho-beta-D-ribosyl)anthranilate + diphosphate = 5-phospho-alpha-D-ribose 1-diphosphate + anthranilate</text>
        <dbReference type="Rhea" id="RHEA:11768"/>
        <dbReference type="ChEBI" id="CHEBI:16567"/>
        <dbReference type="ChEBI" id="CHEBI:18277"/>
        <dbReference type="ChEBI" id="CHEBI:33019"/>
        <dbReference type="ChEBI" id="CHEBI:58017"/>
        <dbReference type="EC" id="2.4.2.18"/>
    </reaction>
</comment>
<comment type="pathway">
    <text evidence="3">Amino-acid biosynthesis; L-tryptophan biosynthesis; L-tryptophan from chorismate: step 2/5.</text>
</comment>
<dbReference type="InterPro" id="IPR035902">
    <property type="entry name" value="Nuc_phospho_transferase"/>
</dbReference>
<feature type="domain" description="Glycosyl transferase family 3" evidence="4">
    <location>
        <begin position="75"/>
        <end position="314"/>
    </location>
</feature>
<dbReference type="GO" id="GO:0000162">
    <property type="term" value="P:L-tryptophan biosynthetic process"/>
    <property type="evidence" value="ECO:0007669"/>
    <property type="project" value="UniProtKB-UniRule"/>
</dbReference>
<keyword evidence="3" id="KW-0479">Metal-binding</keyword>
<dbReference type="RefSeq" id="WP_163286294.1">
    <property type="nucleotide sequence ID" value="NZ_JAAGVY010000035.1"/>
</dbReference>
<dbReference type="InterPro" id="IPR036320">
    <property type="entry name" value="Glycosyl_Trfase_fam3_N_dom_sf"/>
</dbReference>
<feature type="binding site" evidence="3">
    <location>
        <position position="87"/>
    </location>
    <ligand>
        <name>5-phospho-alpha-D-ribose 1-diphosphate</name>
        <dbReference type="ChEBI" id="CHEBI:58017"/>
    </ligand>
</feature>
<feature type="domain" description="Glycosyl transferase family 3 N-terminal" evidence="5">
    <location>
        <begin position="2"/>
        <end position="62"/>
    </location>
</feature>
<feature type="binding site" evidence="3">
    <location>
        <begin position="89"/>
        <end position="92"/>
    </location>
    <ligand>
        <name>5-phospho-alpha-D-ribose 1-diphosphate</name>
        <dbReference type="ChEBI" id="CHEBI:58017"/>
    </ligand>
</feature>
<dbReference type="SUPFAM" id="SSF52418">
    <property type="entry name" value="Nucleoside phosphorylase/phosphoribosyltransferase catalytic domain"/>
    <property type="match status" value="1"/>
</dbReference>
<dbReference type="GO" id="GO:0005829">
    <property type="term" value="C:cytosol"/>
    <property type="evidence" value="ECO:0007669"/>
    <property type="project" value="TreeGrafter"/>
</dbReference>
<dbReference type="AlphaFoldDB" id="A0A7K3WVF9"/>
<comment type="similarity">
    <text evidence="3">Belongs to the anthranilate phosphoribosyltransferase family.</text>
</comment>
<evidence type="ECO:0000313" key="6">
    <source>
        <dbReference type="EMBL" id="NEN24902.1"/>
    </source>
</evidence>
<reference evidence="6 7" key="1">
    <citation type="submission" date="2020-02" db="EMBL/GenBank/DDBJ databases">
        <title>Out from the shadows clarifying the taxonomy of the family Cryomorphaceae and related taxa by utilizing the GTDB taxonomic framework.</title>
        <authorList>
            <person name="Bowman J.P."/>
        </authorList>
    </citation>
    <scope>NUCLEOTIDE SEQUENCE [LARGE SCALE GENOMIC DNA]</scope>
    <source>
        <strain evidence="6 7">QSSC 1-22</strain>
    </source>
</reference>
<feature type="binding site" evidence="3">
    <location>
        <position position="110"/>
    </location>
    <ligand>
        <name>anthranilate</name>
        <dbReference type="ChEBI" id="CHEBI:16567"/>
        <label>1</label>
    </ligand>
</feature>
<accession>A0A7K3WVF9</accession>
<evidence type="ECO:0000256" key="1">
    <source>
        <dbReference type="ARBA" id="ARBA00022676"/>
    </source>
</evidence>
<dbReference type="Proteomes" id="UP000486602">
    <property type="component" value="Unassembled WGS sequence"/>
</dbReference>
<comment type="caution">
    <text evidence="3">Lacks conserved residue(s) required for the propagation of feature annotation.</text>
</comment>
<dbReference type="Gene3D" id="1.20.970.10">
    <property type="entry name" value="Transferase, Pyrimidine Nucleoside Phosphorylase, Chain C"/>
    <property type="match status" value="1"/>
</dbReference>
<dbReference type="Pfam" id="PF00591">
    <property type="entry name" value="Glycos_transf_3"/>
    <property type="match status" value="1"/>
</dbReference>
<dbReference type="HAMAP" id="MF_00211">
    <property type="entry name" value="TrpD"/>
    <property type="match status" value="1"/>
</dbReference>
<dbReference type="InterPro" id="IPR005940">
    <property type="entry name" value="Anthranilate_Pribosyl_Tfrase"/>
</dbReference>
<dbReference type="SUPFAM" id="SSF47648">
    <property type="entry name" value="Nucleoside phosphorylase/phosphoribosyltransferase N-terminal domain"/>
    <property type="match status" value="1"/>
</dbReference>
<keyword evidence="7" id="KW-1185">Reference proteome</keyword>
<dbReference type="NCBIfam" id="TIGR01245">
    <property type="entry name" value="trpD"/>
    <property type="match status" value="1"/>
</dbReference>
<comment type="cofactor">
    <cofactor evidence="3">
        <name>Mg(2+)</name>
        <dbReference type="ChEBI" id="CHEBI:18420"/>
    </cofactor>
    <text evidence="3">Binds 2 magnesium ions per monomer.</text>
</comment>
<dbReference type="EMBL" id="JAAGVY010000035">
    <property type="protein sequence ID" value="NEN24902.1"/>
    <property type="molecule type" value="Genomic_DNA"/>
</dbReference>
<dbReference type="PANTHER" id="PTHR43285">
    <property type="entry name" value="ANTHRANILATE PHOSPHORIBOSYLTRANSFERASE"/>
    <property type="match status" value="1"/>
</dbReference>
<keyword evidence="3" id="KW-0057">Aromatic amino acid biosynthesis</keyword>
<dbReference type="Pfam" id="PF02885">
    <property type="entry name" value="Glycos_trans_3N"/>
    <property type="match status" value="1"/>
</dbReference>
<proteinExistence type="inferred from homology"/>
<feature type="binding site" evidence="3">
    <location>
        <position position="79"/>
    </location>
    <ligand>
        <name>anthranilate</name>
        <dbReference type="ChEBI" id="CHEBI:16567"/>
        <label>1</label>
    </ligand>
</feature>
<comment type="function">
    <text evidence="3">Catalyzes the transfer of the phosphoribosyl group of 5-phosphorylribose-1-pyrophosphate (PRPP) to anthranilate to yield N-(5'-phosphoribosyl)-anthranilate (PRA).</text>
</comment>
<gene>
    <name evidence="3 6" type="primary">trpD</name>
    <name evidence="6" type="ORF">G3O08_15480</name>
</gene>
<dbReference type="EC" id="2.4.2.18" evidence="3"/>
<feature type="binding site" evidence="3">
    <location>
        <position position="223"/>
    </location>
    <ligand>
        <name>Mg(2+)</name>
        <dbReference type="ChEBI" id="CHEBI:18420"/>
        <label>2</label>
    </ligand>
</feature>
<dbReference type="InterPro" id="IPR017459">
    <property type="entry name" value="Glycosyl_Trfase_fam3_N_dom"/>
</dbReference>
<keyword evidence="1 3" id="KW-0328">Glycosyltransferase</keyword>
<dbReference type="InterPro" id="IPR000312">
    <property type="entry name" value="Glycosyl_Trfase_fam3"/>
</dbReference>
<feature type="binding site" evidence="3">
    <location>
        <begin position="107"/>
        <end position="115"/>
    </location>
    <ligand>
        <name>5-phospho-alpha-D-ribose 1-diphosphate</name>
        <dbReference type="ChEBI" id="CHEBI:58017"/>
    </ligand>
</feature>
<keyword evidence="3" id="KW-0028">Amino-acid biosynthesis</keyword>
<feature type="binding site" evidence="3">
    <location>
        <begin position="82"/>
        <end position="83"/>
    </location>
    <ligand>
        <name>5-phospho-alpha-D-ribose 1-diphosphate</name>
        <dbReference type="ChEBI" id="CHEBI:58017"/>
    </ligand>
</feature>
<feature type="binding site" evidence="3">
    <location>
        <position position="224"/>
    </location>
    <ligand>
        <name>Mg(2+)</name>
        <dbReference type="ChEBI" id="CHEBI:18420"/>
        <label>1</label>
    </ligand>
</feature>
<evidence type="ECO:0000259" key="4">
    <source>
        <dbReference type="Pfam" id="PF00591"/>
    </source>
</evidence>
<sequence>MKDILEYLYQHRTLSEEDAGQVLTDIAEGKYNQAQIASFLTAFIMRNITLSELKGFRNALLSLCHKVDLSEFDPMDLCGTGGDGKNTFNISTLTSFVVAGAGIPVAKHGNYGVSSVSGSSNVLEQLGIKFPTDESGLREQISEANICFLHAPLFHPAMRHVGPVRKELGVKTFFNMLGPLVNPARPSVQMAGVFDLGLARMYKYLLQDENVKYSIVHALDGFDEVSLTAGCKVIANSGEYNLDAADFGLTKVNYTELHGGDTVGEAAAIFTKILDGKGSQPQNEVVLANAALAIRTYRPETALIDAIEAARESLLGLKAKKAFTTLKQLS</sequence>
<protein>
    <recommendedName>
        <fullName evidence="3">Anthranilate phosphoribosyltransferase</fullName>
        <ecNumber evidence="3">2.4.2.18</ecNumber>
    </recommendedName>
</protein>
<dbReference type="UniPathway" id="UPA00035">
    <property type="reaction ID" value="UER00041"/>
</dbReference>
<evidence type="ECO:0000256" key="2">
    <source>
        <dbReference type="ARBA" id="ARBA00022679"/>
    </source>
</evidence>
<evidence type="ECO:0000313" key="7">
    <source>
        <dbReference type="Proteomes" id="UP000486602"/>
    </source>
</evidence>
<feature type="binding site" evidence="3">
    <location>
        <position position="79"/>
    </location>
    <ligand>
        <name>5-phospho-alpha-D-ribose 1-diphosphate</name>
        <dbReference type="ChEBI" id="CHEBI:58017"/>
    </ligand>
</feature>
<dbReference type="Gene3D" id="3.40.1030.10">
    <property type="entry name" value="Nucleoside phosphorylase/phosphoribosyltransferase catalytic domain"/>
    <property type="match status" value="1"/>
</dbReference>
<comment type="caution">
    <text evidence="6">The sequence shown here is derived from an EMBL/GenBank/DDBJ whole genome shotgun (WGS) entry which is preliminary data.</text>
</comment>
<dbReference type="PANTHER" id="PTHR43285:SF2">
    <property type="entry name" value="ANTHRANILATE PHOSPHORIBOSYLTRANSFERASE"/>
    <property type="match status" value="1"/>
</dbReference>
<feature type="binding site" evidence="3">
    <location>
        <position position="119"/>
    </location>
    <ligand>
        <name>5-phospho-alpha-D-ribose 1-diphosphate</name>
        <dbReference type="ChEBI" id="CHEBI:58017"/>
    </ligand>
</feature>
<feature type="binding site" evidence="3">
    <location>
        <position position="165"/>
    </location>
    <ligand>
        <name>anthranilate</name>
        <dbReference type="ChEBI" id="CHEBI:16567"/>
        <label>2</label>
    </ligand>
</feature>
<organism evidence="6 7">
    <name type="scientific">Cryomorpha ignava</name>
    <dbReference type="NCBI Taxonomy" id="101383"/>
    <lineage>
        <taxon>Bacteria</taxon>
        <taxon>Pseudomonadati</taxon>
        <taxon>Bacteroidota</taxon>
        <taxon>Flavobacteriia</taxon>
        <taxon>Flavobacteriales</taxon>
        <taxon>Cryomorphaceae</taxon>
        <taxon>Cryomorpha</taxon>
    </lineage>
</organism>
<evidence type="ECO:0000259" key="5">
    <source>
        <dbReference type="Pfam" id="PF02885"/>
    </source>
</evidence>
<keyword evidence="3" id="KW-0822">Tryptophan biosynthesis</keyword>
<feature type="binding site" evidence="3">
    <location>
        <position position="224"/>
    </location>
    <ligand>
        <name>Mg(2+)</name>
        <dbReference type="ChEBI" id="CHEBI:18420"/>
        <label>2</label>
    </ligand>
</feature>
<name>A0A7K3WVF9_9FLAO</name>
<dbReference type="GO" id="GO:0004048">
    <property type="term" value="F:anthranilate phosphoribosyltransferase activity"/>
    <property type="evidence" value="ECO:0007669"/>
    <property type="project" value="UniProtKB-UniRule"/>
</dbReference>
<keyword evidence="2 3" id="KW-0808">Transferase</keyword>